<reference evidence="7" key="1">
    <citation type="journal article" date="2014" name="Int. J. Syst. Evol. Microbiol.">
        <title>Complete genome sequence of Corynebacterium casei LMG S-19264T (=DSM 44701T), isolated from a smear-ripened cheese.</title>
        <authorList>
            <consortium name="US DOE Joint Genome Institute (JGI-PGF)"/>
            <person name="Walter F."/>
            <person name="Albersmeier A."/>
            <person name="Kalinowski J."/>
            <person name="Ruckert C."/>
        </authorList>
    </citation>
    <scope>NUCLEOTIDE SEQUENCE</scope>
    <source>
        <strain evidence="7">JCM 4637</strain>
    </source>
</reference>
<dbReference type="Pfam" id="PF01266">
    <property type="entry name" value="DAO"/>
    <property type="match status" value="1"/>
</dbReference>
<name>A0A918WZE0_9ACTN</name>
<keyword evidence="3" id="KW-0274">FAD</keyword>
<evidence type="ECO:0000313" key="8">
    <source>
        <dbReference type="Proteomes" id="UP000638353"/>
    </source>
</evidence>
<sequence>MTPDADLAVVGAGLMGAATAWAASRRGLDVVLLEQFAPGHDRGSSHGSARIVRRAYADALYVRMTGRAMSLWRELESDAHVSLLRMTGGLDHGAGRDPEGIAAVLADCGVPHDLLSASEAAHRWPGLRFAGPVLHHEEAGTVDAARAVDAFVRRAGERGAQVRHGYEVRRIVVLGEEGVRLEGADGSTVTARRVVVSAGAWVRDLVGGLVPLPELVVTQQQVFHFACGDEVAAEWPVIVHKADLSTYSLPGGRDGGPGDARKIAEHDAGAPTTARTRSGTVDPAARERITAYVRDWLPGLVPEPFNEATCLYTSTLNEDFLLDRAGPVVVASPCSGHGAKFAPLIGEWTTDLATGRGPGPDARFSLAAHG</sequence>
<organism evidence="7 8">
    <name type="scientific">Streptomyces finlayi</name>
    <dbReference type="NCBI Taxonomy" id="67296"/>
    <lineage>
        <taxon>Bacteria</taxon>
        <taxon>Bacillati</taxon>
        <taxon>Actinomycetota</taxon>
        <taxon>Actinomycetes</taxon>
        <taxon>Kitasatosporales</taxon>
        <taxon>Streptomycetaceae</taxon>
        <taxon>Streptomyces</taxon>
    </lineage>
</organism>
<reference evidence="7" key="2">
    <citation type="submission" date="2020-09" db="EMBL/GenBank/DDBJ databases">
        <authorList>
            <person name="Sun Q."/>
            <person name="Ohkuma M."/>
        </authorList>
    </citation>
    <scope>NUCLEOTIDE SEQUENCE</scope>
    <source>
        <strain evidence="7">JCM 4637</strain>
    </source>
</reference>
<dbReference type="AlphaFoldDB" id="A0A918WZE0"/>
<dbReference type="SUPFAM" id="SSF54373">
    <property type="entry name" value="FAD-linked reductases, C-terminal domain"/>
    <property type="match status" value="1"/>
</dbReference>
<evidence type="ECO:0000313" key="7">
    <source>
        <dbReference type="EMBL" id="GHC97432.1"/>
    </source>
</evidence>
<gene>
    <name evidence="7" type="primary">solA</name>
    <name evidence="7" type="ORF">GCM10010334_38820</name>
</gene>
<feature type="domain" description="FAD dependent oxidoreductase" evidence="6">
    <location>
        <begin position="6"/>
        <end position="352"/>
    </location>
</feature>
<dbReference type="GO" id="GO:0008115">
    <property type="term" value="F:sarcosine oxidase activity"/>
    <property type="evidence" value="ECO:0007669"/>
    <property type="project" value="TreeGrafter"/>
</dbReference>
<keyword evidence="4" id="KW-0560">Oxidoreductase</keyword>
<dbReference type="PANTHER" id="PTHR10961:SF7">
    <property type="entry name" value="FAD DEPENDENT OXIDOREDUCTASE DOMAIN-CONTAINING PROTEIN"/>
    <property type="match status" value="1"/>
</dbReference>
<comment type="cofactor">
    <cofactor evidence="1">
        <name>FAD</name>
        <dbReference type="ChEBI" id="CHEBI:57692"/>
    </cofactor>
</comment>
<dbReference type="Gene3D" id="3.30.9.10">
    <property type="entry name" value="D-Amino Acid Oxidase, subunit A, domain 2"/>
    <property type="match status" value="1"/>
</dbReference>
<evidence type="ECO:0000259" key="6">
    <source>
        <dbReference type="Pfam" id="PF01266"/>
    </source>
</evidence>
<dbReference type="InterPro" id="IPR006076">
    <property type="entry name" value="FAD-dep_OxRdtase"/>
</dbReference>
<evidence type="ECO:0000256" key="5">
    <source>
        <dbReference type="SAM" id="MobiDB-lite"/>
    </source>
</evidence>
<dbReference type="PANTHER" id="PTHR10961">
    <property type="entry name" value="PEROXISOMAL SARCOSINE OXIDASE"/>
    <property type="match status" value="1"/>
</dbReference>
<dbReference type="InterPro" id="IPR036188">
    <property type="entry name" value="FAD/NAD-bd_sf"/>
</dbReference>
<accession>A0A918WZE0</accession>
<dbReference type="Gene3D" id="3.50.50.60">
    <property type="entry name" value="FAD/NAD(P)-binding domain"/>
    <property type="match status" value="1"/>
</dbReference>
<feature type="compositionally biased region" description="Basic and acidic residues" evidence="5">
    <location>
        <begin position="259"/>
        <end position="268"/>
    </location>
</feature>
<evidence type="ECO:0000256" key="2">
    <source>
        <dbReference type="ARBA" id="ARBA00022630"/>
    </source>
</evidence>
<dbReference type="InterPro" id="IPR045170">
    <property type="entry name" value="MTOX"/>
</dbReference>
<evidence type="ECO:0000256" key="3">
    <source>
        <dbReference type="ARBA" id="ARBA00022827"/>
    </source>
</evidence>
<proteinExistence type="predicted"/>
<dbReference type="Proteomes" id="UP000638353">
    <property type="component" value="Unassembled WGS sequence"/>
</dbReference>
<dbReference type="GO" id="GO:0050660">
    <property type="term" value="F:flavin adenine dinucleotide binding"/>
    <property type="evidence" value="ECO:0007669"/>
    <property type="project" value="InterPro"/>
</dbReference>
<dbReference type="SUPFAM" id="SSF51905">
    <property type="entry name" value="FAD/NAD(P)-binding domain"/>
    <property type="match status" value="1"/>
</dbReference>
<keyword evidence="2" id="KW-0285">Flavoprotein</keyword>
<dbReference type="EMBL" id="BMVC01000007">
    <property type="protein sequence ID" value="GHC97432.1"/>
    <property type="molecule type" value="Genomic_DNA"/>
</dbReference>
<feature type="region of interest" description="Disordered" evidence="5">
    <location>
        <begin position="250"/>
        <end position="281"/>
    </location>
</feature>
<protein>
    <submittedName>
        <fullName evidence="7">N-methyltryptophan oxidase</fullName>
    </submittedName>
</protein>
<evidence type="ECO:0000256" key="4">
    <source>
        <dbReference type="ARBA" id="ARBA00023002"/>
    </source>
</evidence>
<evidence type="ECO:0000256" key="1">
    <source>
        <dbReference type="ARBA" id="ARBA00001974"/>
    </source>
</evidence>
<comment type="caution">
    <text evidence="7">The sequence shown here is derived from an EMBL/GenBank/DDBJ whole genome shotgun (WGS) entry which is preliminary data.</text>
</comment>
<dbReference type="RefSeq" id="WP_189824490.1">
    <property type="nucleotide sequence ID" value="NZ_BMVC01000007.1"/>
</dbReference>